<feature type="transmembrane region" description="Helical" evidence="2">
    <location>
        <begin position="6"/>
        <end position="28"/>
    </location>
</feature>
<keyword evidence="2" id="KW-0472">Membrane</keyword>
<dbReference type="RefSeq" id="WP_100608761.1">
    <property type="nucleotide sequence ID" value="NZ_CP024965.1"/>
</dbReference>
<dbReference type="Proteomes" id="UP000232230">
    <property type="component" value="Chromosome"/>
</dbReference>
<keyword evidence="2" id="KW-1133">Transmembrane helix</keyword>
<evidence type="ECO:0000313" key="4">
    <source>
        <dbReference type="Proteomes" id="UP000232230"/>
    </source>
</evidence>
<feature type="coiled-coil region" evidence="1">
    <location>
        <begin position="168"/>
        <end position="205"/>
    </location>
</feature>
<proteinExistence type="predicted"/>
<evidence type="ECO:0000256" key="2">
    <source>
        <dbReference type="SAM" id="Phobius"/>
    </source>
</evidence>
<gene>
    <name evidence="3" type="ORF">ESOMN_v1c05230</name>
</gene>
<keyword evidence="4" id="KW-1185">Reference proteome</keyword>
<dbReference type="KEGG" id="esx:ESOMN_v1c05230"/>
<dbReference type="Pfam" id="PF06152">
    <property type="entry name" value="Phage_min_cap2"/>
    <property type="match status" value="1"/>
</dbReference>
<dbReference type="GO" id="GO:0005198">
    <property type="term" value="F:structural molecule activity"/>
    <property type="evidence" value="ECO:0007669"/>
    <property type="project" value="InterPro"/>
</dbReference>
<dbReference type="EMBL" id="CP024965">
    <property type="protein sequence ID" value="ATZ18905.1"/>
    <property type="molecule type" value="Genomic_DNA"/>
</dbReference>
<name>A0A2K8NYK0_9MOLU</name>
<evidence type="ECO:0000313" key="3">
    <source>
        <dbReference type="EMBL" id="ATZ18905.1"/>
    </source>
</evidence>
<accession>A0A2K8NYK0</accession>
<protein>
    <submittedName>
        <fullName evidence="3">Uncharacterized protein</fullName>
    </submittedName>
</protein>
<dbReference type="InterPro" id="IPR009319">
    <property type="entry name" value="Phage_A118_VSP1"/>
</dbReference>
<organism evidence="3 4">
    <name type="scientific">Williamsoniiplasma somnilux</name>
    <dbReference type="NCBI Taxonomy" id="215578"/>
    <lineage>
        <taxon>Bacteria</taxon>
        <taxon>Bacillati</taxon>
        <taxon>Mycoplasmatota</taxon>
        <taxon>Mollicutes</taxon>
        <taxon>Entomoplasmatales</taxon>
        <taxon>Williamsoniiplasma</taxon>
    </lineage>
</organism>
<sequence length="219" mass="25778">MNIGQLPWWGLLIIIVVGIAIIMIIPFFKKNTKKNTPSLEQKDIPKNLKPSSNNLLWGIYNGFGKKQSIRSTVTVYVEEREDSCSLCRPFENKVISLEEFGQNVTTMSEAISMGYHHVGCQHVDIDYFHGTTIIPENKWTKENKQLRYNLRLKQYKIEEQIRDLKYKLDNENNSNDKQDKILEQLQKLEKELSKFCDDNNLFRNKERENPYISDVKKFN</sequence>
<keyword evidence="1" id="KW-0175">Coiled coil</keyword>
<dbReference type="AlphaFoldDB" id="A0A2K8NYK0"/>
<evidence type="ECO:0000256" key="1">
    <source>
        <dbReference type="SAM" id="Coils"/>
    </source>
</evidence>
<keyword evidence="2" id="KW-0812">Transmembrane</keyword>
<reference evidence="3 4" key="1">
    <citation type="submission" date="2017-11" db="EMBL/GenBank/DDBJ databases">
        <title>Genome sequence of Entomoplasma somnilux PYAN-1 (ATCC 49194).</title>
        <authorList>
            <person name="Lo W.-S."/>
            <person name="Gasparich G.E."/>
            <person name="Kuo C.-H."/>
        </authorList>
    </citation>
    <scope>NUCLEOTIDE SEQUENCE [LARGE SCALE GENOMIC DNA]</scope>
    <source>
        <strain evidence="3 4">PYAN-1</strain>
    </source>
</reference>